<organism evidence="1 2">
    <name type="scientific">Portunus trituberculatus</name>
    <name type="common">Swimming crab</name>
    <name type="synonym">Neptunus trituberculatus</name>
    <dbReference type="NCBI Taxonomy" id="210409"/>
    <lineage>
        <taxon>Eukaryota</taxon>
        <taxon>Metazoa</taxon>
        <taxon>Ecdysozoa</taxon>
        <taxon>Arthropoda</taxon>
        <taxon>Crustacea</taxon>
        <taxon>Multicrustacea</taxon>
        <taxon>Malacostraca</taxon>
        <taxon>Eumalacostraca</taxon>
        <taxon>Eucarida</taxon>
        <taxon>Decapoda</taxon>
        <taxon>Pleocyemata</taxon>
        <taxon>Brachyura</taxon>
        <taxon>Eubrachyura</taxon>
        <taxon>Portunoidea</taxon>
        <taxon>Portunidae</taxon>
        <taxon>Portuninae</taxon>
        <taxon>Portunus</taxon>
    </lineage>
</organism>
<dbReference type="EMBL" id="VSRR010006150">
    <property type="protein sequence ID" value="MPC44153.1"/>
    <property type="molecule type" value="Genomic_DNA"/>
</dbReference>
<keyword evidence="2" id="KW-1185">Reference proteome</keyword>
<accession>A0A5B7FGB4</accession>
<protein>
    <submittedName>
        <fullName evidence="1">Uncharacterized protein</fullName>
    </submittedName>
</protein>
<dbReference type="Proteomes" id="UP000324222">
    <property type="component" value="Unassembled WGS sequence"/>
</dbReference>
<evidence type="ECO:0000313" key="1">
    <source>
        <dbReference type="EMBL" id="MPC44153.1"/>
    </source>
</evidence>
<evidence type="ECO:0000313" key="2">
    <source>
        <dbReference type="Proteomes" id="UP000324222"/>
    </source>
</evidence>
<sequence>MPNGQAKVWWPRTWTSTCAVTAYEGPGAGESPATTSHRHQLCWGPPYTSRPPAMTADLVGHKTSPAIVRPVEGHNRAAPLLSAQDKLQ</sequence>
<comment type="caution">
    <text evidence="1">The sequence shown here is derived from an EMBL/GenBank/DDBJ whole genome shotgun (WGS) entry which is preliminary data.</text>
</comment>
<name>A0A5B7FGB4_PORTR</name>
<gene>
    <name evidence="1" type="ORF">E2C01_037817</name>
</gene>
<reference evidence="1 2" key="1">
    <citation type="submission" date="2019-05" db="EMBL/GenBank/DDBJ databases">
        <title>Another draft genome of Portunus trituberculatus and its Hox gene families provides insights of decapod evolution.</title>
        <authorList>
            <person name="Jeong J.-H."/>
            <person name="Song I."/>
            <person name="Kim S."/>
            <person name="Choi T."/>
            <person name="Kim D."/>
            <person name="Ryu S."/>
            <person name="Kim W."/>
        </authorList>
    </citation>
    <scope>NUCLEOTIDE SEQUENCE [LARGE SCALE GENOMIC DNA]</scope>
    <source>
        <tissue evidence="1">Muscle</tissue>
    </source>
</reference>
<proteinExistence type="predicted"/>
<dbReference type="AlphaFoldDB" id="A0A5B7FGB4"/>